<dbReference type="PROSITE" id="PS51257">
    <property type="entry name" value="PROKAR_LIPOPROTEIN"/>
    <property type="match status" value="1"/>
</dbReference>
<keyword evidence="1" id="KW-0732">Signal</keyword>
<gene>
    <name evidence="2" type="ORF">ABS362_10490</name>
</gene>
<organism evidence="2 3">
    <name type="scientific">Pontibacter populi</name>
    <dbReference type="NCBI Taxonomy" id="890055"/>
    <lineage>
        <taxon>Bacteria</taxon>
        <taxon>Pseudomonadati</taxon>
        <taxon>Bacteroidota</taxon>
        <taxon>Cytophagia</taxon>
        <taxon>Cytophagales</taxon>
        <taxon>Hymenobacteraceae</taxon>
        <taxon>Pontibacter</taxon>
    </lineage>
</organism>
<name>A0ABV1RUA6_9BACT</name>
<sequence>MKTATINSLFIAGLSILLAACSPDEEAVKPLSTTNQDELVGYNPSGCNLIQSFGDVVKPSMVTSITEDGIAMTVSAQRRGNNGRYVAETAAILLEPSQHPELIAEFDRHILGVYGMLTVPDEAGTGANLSGGRVIIDFTQTGSITMKNMLFTDIDEDEAGSKVELYSSTGQLLMAKDIPLAGDSKGIFVGFNNQPGVSKIIVTFGGERTRNGSGTIARMQMCRDGVGQCVGTCTSSVNTTWLQYVGNRPINVRASISNESSSELLLRSNGMKPGTIFKIEHSSDLINALTIETNRRDVPVFSLACEEGVVSLTENNNMFRMLDARSANSDYLHCMR</sequence>
<accession>A0ABV1RUA6</accession>
<evidence type="ECO:0000256" key="1">
    <source>
        <dbReference type="SAM" id="SignalP"/>
    </source>
</evidence>
<dbReference type="Proteomes" id="UP001476807">
    <property type="component" value="Unassembled WGS sequence"/>
</dbReference>
<keyword evidence="3" id="KW-1185">Reference proteome</keyword>
<comment type="caution">
    <text evidence="2">The sequence shown here is derived from an EMBL/GenBank/DDBJ whole genome shotgun (WGS) entry which is preliminary data.</text>
</comment>
<feature type="signal peptide" evidence="1">
    <location>
        <begin position="1"/>
        <end position="19"/>
    </location>
</feature>
<feature type="chain" id="PRO_5045493486" description="Lipoprotein" evidence="1">
    <location>
        <begin position="20"/>
        <end position="336"/>
    </location>
</feature>
<evidence type="ECO:0008006" key="4">
    <source>
        <dbReference type="Google" id="ProtNLM"/>
    </source>
</evidence>
<dbReference type="EMBL" id="JBEOKT010000007">
    <property type="protein sequence ID" value="MER2997973.1"/>
    <property type="molecule type" value="Genomic_DNA"/>
</dbReference>
<proteinExistence type="predicted"/>
<evidence type="ECO:0000313" key="2">
    <source>
        <dbReference type="EMBL" id="MER2997973.1"/>
    </source>
</evidence>
<reference evidence="2 3" key="1">
    <citation type="submission" date="2024-06" db="EMBL/GenBank/DDBJ databases">
        <title>Pontibacter populi HYL7-15.</title>
        <authorList>
            <person name="Kim M.K."/>
        </authorList>
    </citation>
    <scope>NUCLEOTIDE SEQUENCE [LARGE SCALE GENOMIC DNA]</scope>
    <source>
        <strain evidence="2 3">HYL7-15</strain>
    </source>
</reference>
<protein>
    <recommendedName>
        <fullName evidence="4">Lipoprotein</fullName>
    </recommendedName>
</protein>
<dbReference type="RefSeq" id="WP_350412418.1">
    <property type="nucleotide sequence ID" value="NZ_JBEOKT010000007.1"/>
</dbReference>
<evidence type="ECO:0000313" key="3">
    <source>
        <dbReference type="Proteomes" id="UP001476807"/>
    </source>
</evidence>